<dbReference type="GO" id="GO:0005634">
    <property type="term" value="C:nucleus"/>
    <property type="evidence" value="ECO:0007669"/>
    <property type="project" value="TreeGrafter"/>
</dbReference>
<evidence type="ECO:0000313" key="9">
    <source>
        <dbReference type="Proteomes" id="UP000790833"/>
    </source>
</evidence>
<dbReference type="InterPro" id="IPR011989">
    <property type="entry name" value="ARM-like"/>
</dbReference>
<dbReference type="PANTHER" id="PTHR23346">
    <property type="entry name" value="TRANSLATIONAL ACTIVATOR GCN1-RELATED"/>
    <property type="match status" value="1"/>
</dbReference>
<dbReference type="Pfam" id="PF24492">
    <property type="entry name" value="HEAT_ECM29"/>
    <property type="match status" value="1"/>
</dbReference>
<organism evidence="8 9">
    <name type="scientific">Scheffersomyces spartinae</name>
    <dbReference type="NCBI Taxonomy" id="45513"/>
    <lineage>
        <taxon>Eukaryota</taxon>
        <taxon>Fungi</taxon>
        <taxon>Dikarya</taxon>
        <taxon>Ascomycota</taxon>
        <taxon>Saccharomycotina</taxon>
        <taxon>Pichiomycetes</taxon>
        <taxon>Debaryomycetaceae</taxon>
        <taxon>Scheffersomyces</taxon>
    </lineage>
</organism>
<name>A0A9P8AIK4_9ASCO</name>
<comment type="caution">
    <text evidence="8">The sequence shown here is derived from an EMBL/GenBank/DDBJ whole genome shotgun (WGS) entry which is preliminary data.</text>
</comment>
<dbReference type="InterPro" id="IPR024372">
    <property type="entry name" value="Ecm29_N"/>
</dbReference>
<dbReference type="SUPFAM" id="SSF48371">
    <property type="entry name" value="ARM repeat"/>
    <property type="match status" value="2"/>
</dbReference>
<protein>
    <submittedName>
        <fullName evidence="8">Proteasome component M29</fullName>
    </submittedName>
</protein>
<dbReference type="InterPro" id="IPR055443">
    <property type="entry name" value="HEAT_ECM29"/>
</dbReference>
<dbReference type="Gene3D" id="1.25.10.10">
    <property type="entry name" value="Leucine-rich Repeat Variant"/>
    <property type="match status" value="2"/>
</dbReference>
<evidence type="ECO:0000256" key="4">
    <source>
        <dbReference type="ARBA" id="ARBA00022942"/>
    </source>
</evidence>
<evidence type="ECO:0000259" key="7">
    <source>
        <dbReference type="Pfam" id="PF24492"/>
    </source>
</evidence>
<reference evidence="8" key="1">
    <citation type="submission" date="2021-03" db="EMBL/GenBank/DDBJ databases">
        <authorList>
            <person name="Palmer J.M."/>
        </authorList>
    </citation>
    <scope>NUCLEOTIDE SEQUENCE</scope>
    <source>
        <strain evidence="8">ARV_011</strain>
    </source>
</reference>
<keyword evidence="2" id="KW-0963">Cytoplasm</keyword>
<dbReference type="GO" id="GO:0036503">
    <property type="term" value="P:ERAD pathway"/>
    <property type="evidence" value="ECO:0007669"/>
    <property type="project" value="TreeGrafter"/>
</dbReference>
<evidence type="ECO:0000313" key="8">
    <source>
        <dbReference type="EMBL" id="KAG7193216.1"/>
    </source>
</evidence>
<keyword evidence="3" id="KW-0677">Repeat</keyword>
<sequence>MADADLALINKVELRIALTQDDALFENALNLYLAPLLLKLGSEHGPVRSAILSILRNLIPRITAARDVKLPVEALLEQAKRPKVSIDADSSQVRLYSLLFVSRGVDRLSIQDKNKLIPLLIEGISTHSLTVSSRLFNVLGKVLEGWRAPDNESVEYAEMEKSLHLDANPQDAIFLAKKIAKFFILLPSDSVTPMLYHGLSIDDHAFFSLHAGVVFKSPNELTELKLRYLQLLKSGGFKDMVLALPYMIASADDSSALNSPASTLFKKLTLNVDDEEFVNDCVQLFLGGDGVPPCTPKLQERILVLLSKSSIVGKHPQIDEITLRGLESDNAKSKSAGLYFAKWVTMLNASNGSSASSSLNSSVALQLKSSILGEGWPVADVPKGANYATFLTQRALKYETLGSILKQSSELSVNDFSYIEFLFKSLEGEVSDVRSSIQDALSGLAIHLPSLSPESKLKIKQYAAEYLTYQDTTSVGGGSSNENLQACRYMIVKYLNFTFPFADAEARMFNILGSYKHNRLDTVEESNHGLHPHWFNIVQSANTTQFKSSKELLGQQSAGVQFPLFDDMVCAFNSHFNDVNRNRLPTILKTLGKAVVFVFRTFVMEAVNKANTVIVPDEQWDLRLDKAVETDSVVQKLLVDKCSCSDRFSTFIKLVLRIFLDQFSGGSGINPNINYGTTLSTLLHIAPTNVIGDLTTTVPLFVDVFEGGLVSGETASIACESFAIVASHPNVDNDSIQAILNSAMEGSSRNLQQIRTLSVGYLIGRLYLRARATNIVSVSFLKSYLDFLLEQKSPAWSSIVWECVIQISMFGALNSPDFADYVTKFIDLVEDGVKKSDERAMNALACLTLSLTKDNDNTLNKCENLAYKTHISKHLEFTFTVGEAFLIMAAGWQSKALQKNLDIQGTKIEYFEPDISRLPLILSTVLAACANTKPALRKSACIWLLSLAQFCGHLQPVKDKAREMHIAFTIFLADKDELIQESASRGLSIVYEMGDVELKEVLVKGLLKSFTDSNASSIYTSGSVEEDTQLFEPDILKTGEGSVSTYKDVLNLASEVGDPSLVYKFMSLAKNSVLWSSRKGMAFGLGSILSKTSLNNLFSTNQQLTNRLIPRLYRYRYDPNTSVSTAMNDIWNSLVPNNSDTINEHFDIILEELLKGMGNKEWRVRQASTTALNDLLQVSTLESYGDKLEEIWQMSFRAMDDIKDSVRKEGNKLTKSLSTILLRTIDAKYSSSSPIKAEKVLKDLIPFLLGPRGILSEAEDVKNFSIKTITKICKDGGAFVRPFIPDLIENFVQLMSTLEPEAINYLLLNADKYNISPTELDARRLQAVGSSPIMQTIEKMLDNLADTDMDTFIKKLGNSIKKSVGLPSKVCGSKILVTLVTDHLELSKPYGDRFLKIALSQLKDRNEAVSSTYATACGFLCRIASIESVESFAELINRYYFDHENYEDSRWRLIAAVASFSVATYSGDKFQSMTGVFLPLAFIGKHDVDPEVAKTFDKMWIEFGNNSTIRLYLPELLDFYERHLQSPRFETRRALATSIGELSLVVTGGKGGVSSTAIENLSDNDKKQLLHLMSLLIVACKGKTWEGKEKVLRTLTEFTINAKSLVVTDHLVTSEVTKTLITEARRRNKQYQKQAVKCLGLYIAEYTTQEQAVEVYVEVMRKILRLYKSEDSDDMDTDSSDDDHDESRKRFKGESKAKMLAMEKERGEFIDNISLAYFDRPIDLSQQVLALYCDAAEHFLTQSDIDLTWASDIMFCTSMSHLLGLMKEEERPEATVSLFSIWNLLKKRCLVSHAIENVRLQFIKLTVSFMNYSKSEQIQAEIRKDLSEFKSFEKSSKVLKQLADKNL</sequence>
<feature type="region of interest" description="Disordered" evidence="5">
    <location>
        <begin position="1671"/>
        <end position="1690"/>
    </location>
</feature>
<dbReference type="Pfam" id="PF13001">
    <property type="entry name" value="ECM29_N"/>
    <property type="match status" value="1"/>
</dbReference>
<dbReference type="GO" id="GO:0005737">
    <property type="term" value="C:cytoplasm"/>
    <property type="evidence" value="ECO:0007669"/>
    <property type="project" value="UniProtKB-SubCell"/>
</dbReference>
<dbReference type="GeneID" id="66114352"/>
<evidence type="ECO:0000256" key="1">
    <source>
        <dbReference type="ARBA" id="ARBA00004496"/>
    </source>
</evidence>
<dbReference type="PANTHER" id="PTHR23346:SF19">
    <property type="entry name" value="PROTEASOME ADAPTER AND SCAFFOLD PROTEIN ECM29"/>
    <property type="match status" value="1"/>
</dbReference>
<dbReference type="Pfam" id="PF23731">
    <property type="entry name" value="ARM_ECM29_C"/>
    <property type="match status" value="1"/>
</dbReference>
<gene>
    <name evidence="8" type="primary">ECM29</name>
    <name evidence="8" type="ORF">KQ657_000978</name>
</gene>
<keyword evidence="4 8" id="KW-0647">Proteasome</keyword>
<comment type="subcellular location">
    <subcellularLocation>
        <location evidence="1">Cytoplasm</location>
    </subcellularLocation>
</comment>
<evidence type="ECO:0000259" key="6">
    <source>
        <dbReference type="Pfam" id="PF13001"/>
    </source>
</evidence>
<feature type="compositionally biased region" description="Acidic residues" evidence="5">
    <location>
        <begin position="1671"/>
        <end position="1684"/>
    </location>
</feature>
<dbReference type="Proteomes" id="UP000790833">
    <property type="component" value="Unassembled WGS sequence"/>
</dbReference>
<proteinExistence type="predicted"/>
<evidence type="ECO:0000256" key="5">
    <source>
        <dbReference type="SAM" id="MobiDB-lite"/>
    </source>
</evidence>
<dbReference type="InterPro" id="IPR016024">
    <property type="entry name" value="ARM-type_fold"/>
</dbReference>
<dbReference type="OrthoDB" id="16066at2759"/>
<dbReference type="GO" id="GO:0043248">
    <property type="term" value="P:proteasome assembly"/>
    <property type="evidence" value="ECO:0007669"/>
    <property type="project" value="InterPro"/>
</dbReference>
<dbReference type="EMBL" id="JAHMUF010000013">
    <property type="protein sequence ID" value="KAG7193216.1"/>
    <property type="molecule type" value="Genomic_DNA"/>
</dbReference>
<dbReference type="GO" id="GO:0060090">
    <property type="term" value="F:molecular adaptor activity"/>
    <property type="evidence" value="ECO:0007669"/>
    <property type="project" value="InterPro"/>
</dbReference>
<feature type="domain" description="Proteasome component Ecm29 N-terminal" evidence="6">
    <location>
        <begin position="9"/>
        <end position="513"/>
    </location>
</feature>
<keyword evidence="9" id="KW-1185">Reference proteome</keyword>
<dbReference type="RefSeq" id="XP_043048764.1">
    <property type="nucleotide sequence ID" value="XM_043191792.1"/>
</dbReference>
<evidence type="ECO:0000256" key="2">
    <source>
        <dbReference type="ARBA" id="ARBA00022490"/>
    </source>
</evidence>
<dbReference type="GO" id="GO:0000502">
    <property type="term" value="C:proteasome complex"/>
    <property type="evidence" value="ECO:0007669"/>
    <property type="project" value="UniProtKB-KW"/>
</dbReference>
<feature type="domain" description="Proteasome adapter and scaffold protein ECM29 HEAT-repeat" evidence="7">
    <location>
        <begin position="1281"/>
        <end position="1441"/>
    </location>
</feature>
<accession>A0A9P8AIK4</accession>
<evidence type="ECO:0000256" key="3">
    <source>
        <dbReference type="ARBA" id="ARBA00022737"/>
    </source>
</evidence>